<sequence length="41" mass="4393">MLIQVGELAKRAGLTVRTLHHYEQTGAVNAFGQKRGGLSAL</sequence>
<dbReference type="Pfam" id="PF00376">
    <property type="entry name" value="MerR"/>
    <property type="match status" value="1"/>
</dbReference>
<dbReference type="GO" id="GO:0006355">
    <property type="term" value="P:regulation of DNA-templated transcription"/>
    <property type="evidence" value="ECO:0007669"/>
    <property type="project" value="InterPro"/>
</dbReference>
<dbReference type="SUPFAM" id="SSF46955">
    <property type="entry name" value="Putative DNA-binding domain"/>
    <property type="match status" value="1"/>
</dbReference>
<feature type="domain" description="HTH merR-type" evidence="1">
    <location>
        <begin position="2"/>
        <end position="26"/>
    </location>
</feature>
<evidence type="ECO:0000313" key="3">
    <source>
        <dbReference type="Proteomes" id="UP000282433"/>
    </source>
</evidence>
<dbReference type="EMBL" id="LR134162">
    <property type="protein sequence ID" value="VEB07900.1"/>
    <property type="molecule type" value="Genomic_DNA"/>
</dbReference>
<proteinExistence type="predicted"/>
<evidence type="ECO:0000259" key="1">
    <source>
        <dbReference type="PROSITE" id="PS50937"/>
    </source>
</evidence>
<dbReference type="AlphaFoldDB" id="A0A3S4GNJ5"/>
<evidence type="ECO:0000313" key="2">
    <source>
        <dbReference type="EMBL" id="VEB07900.1"/>
    </source>
</evidence>
<dbReference type="Gene3D" id="1.10.1660.10">
    <property type="match status" value="1"/>
</dbReference>
<dbReference type="PROSITE" id="PS50937">
    <property type="entry name" value="HTH_MERR_2"/>
    <property type="match status" value="1"/>
</dbReference>
<gene>
    <name evidence="2" type="ORF">NCTC13635_07138</name>
</gene>
<organism evidence="2 3">
    <name type="scientific">Klebsiella pneumoniae</name>
    <dbReference type="NCBI Taxonomy" id="573"/>
    <lineage>
        <taxon>Bacteria</taxon>
        <taxon>Pseudomonadati</taxon>
        <taxon>Pseudomonadota</taxon>
        <taxon>Gammaproteobacteria</taxon>
        <taxon>Enterobacterales</taxon>
        <taxon>Enterobacteriaceae</taxon>
        <taxon>Klebsiella/Raoultella group</taxon>
        <taxon>Klebsiella</taxon>
        <taxon>Klebsiella pneumoniae complex</taxon>
    </lineage>
</organism>
<dbReference type="Proteomes" id="UP000282433">
    <property type="component" value="Chromosome"/>
</dbReference>
<accession>A0A3S4GNJ5</accession>
<dbReference type="InterPro" id="IPR009061">
    <property type="entry name" value="DNA-bd_dom_put_sf"/>
</dbReference>
<protein>
    <submittedName>
        <fullName evidence="2">Albicidin resistance protein</fullName>
    </submittedName>
</protein>
<dbReference type="GO" id="GO:0003677">
    <property type="term" value="F:DNA binding"/>
    <property type="evidence" value="ECO:0007669"/>
    <property type="project" value="InterPro"/>
</dbReference>
<dbReference type="InterPro" id="IPR000551">
    <property type="entry name" value="MerR-type_HTH_dom"/>
</dbReference>
<name>A0A3S4GNJ5_KLEPN</name>
<reference evidence="2 3" key="1">
    <citation type="submission" date="2018-12" db="EMBL/GenBank/DDBJ databases">
        <authorList>
            <consortium name="Pathogen Informatics"/>
        </authorList>
    </citation>
    <scope>NUCLEOTIDE SEQUENCE [LARGE SCALE GENOMIC DNA]</scope>
    <source>
        <strain evidence="2 3">NCTC13635</strain>
    </source>
</reference>